<keyword evidence="9" id="KW-0675">Receptor</keyword>
<dbReference type="SMART" id="SM00965">
    <property type="entry name" value="STN"/>
    <property type="match status" value="1"/>
</dbReference>
<sequence>MPMPIQKGSRLVNQTLRIMRLSTILLLAFIMQASAKISYSQNITYTCKDVPLEQVFRIIKQQTGYVVFYDQDLLGKTKPVSISAKEVPLEHFLKKALDNQPLDYSIENKTIVISRRTAPVPMPYTAPQKLPLVSGKIIDERGVPVPGAIVRLMPTEDRGATTQNDGTFMMAAVPAGNYTLEVRHLAYLTAHKKITVTDGDVNVKITLTPQQRELRGVVVSTGFQKIEKASTPGSYTVITSKELEETPDINLARRLEGKVPGVRFDPVNNTIQIRSANNFLQSAPLIIIDGFPAIDQNLNLRPGYTPLFGDQSGTNNAVLSAFNPNDIESITFLKDAAATSIWGSSAANGVIVIETKKGKRGEATTVNAGATLSVSAPVSLSKLKTMNSAQYIDMEKEMFDANFYQDPFTHWRFSNPSQAVRYMFLAKRGEITDQQRDAQLERLAATNNQSQIRENLLQPAVTQQYNLSLSGGGRTSSYHVSGNYSKDQPSYKSNSATNYFINSSLTSDILGGRAKITAGLTHNYSTSFVNQAAIRALQPGSYGLRPYDQLIDQNGQSIDNSFLLKPEIEDSLHNKLGLLPWTYNAINELNYSKTRFEKQATRMQLSLTTRLTPWADFQVSGMYQRSSQEITLLNELGSYFTRDFLNSATTIQNGKLVYGVPVGGIMTNTNSWSTDYGTRAQLNINKQWNLIHKLTFLAGTDIRESKSKGYRQIRYGYDENTGTSQAFNPTVNYSLFFGGTRQLGYQDGAYVTNIQRYLSYFSTANYSLFDKYFVSGSIRFDDVSMYGIDRRNRAIPLWSAGLKWDLFKEKFMAGQKWLDALALRATYGTAGTAPTGGSNFTVVNVYAPNSQTGLGYGSLGSPGNQDLGWETTSTLNGGLDASVLRGLLNITFDYYSKRSRGIVVNLPFNSTYGWTSVAYNTATMKSHGLELGLNANIIRRASWGYTASLNLAYNTNKVTDARFPATTTSVSQGSPIVDLPVGYVMALEWAGLDDKGQTQIRNAEGKILSSTDGTALTAADWHYKGRKDPVVFGGFMHTIRYKQLSLSARATYYLGHKVLKQDILPGLYPSFGQAPGFIGNSQAMVNRWRKAGDEATTNIPGLLNANSTSIIRYTQSDINVISASHARLDQVTLSYILAAKLLKRMPAIKSVTMGATASNLGVIWRRNKDGIDPIYLTTSSYSSLAPAPTYTFNVNVSF</sequence>
<evidence type="ECO:0000256" key="7">
    <source>
        <dbReference type="PROSITE-ProRule" id="PRU01360"/>
    </source>
</evidence>
<dbReference type="InterPro" id="IPR037066">
    <property type="entry name" value="Plug_dom_sf"/>
</dbReference>
<evidence type="ECO:0000256" key="2">
    <source>
        <dbReference type="ARBA" id="ARBA00022448"/>
    </source>
</evidence>
<comment type="similarity">
    <text evidence="7">Belongs to the TonB-dependent receptor family.</text>
</comment>
<dbReference type="InterPro" id="IPR012910">
    <property type="entry name" value="Plug_dom"/>
</dbReference>
<dbReference type="GO" id="GO:0009279">
    <property type="term" value="C:cell outer membrane"/>
    <property type="evidence" value="ECO:0007669"/>
    <property type="project" value="UniProtKB-SubCell"/>
</dbReference>
<dbReference type="InterPro" id="IPR036942">
    <property type="entry name" value="Beta-barrel_TonB_sf"/>
</dbReference>
<name>A0A979GWE4_CHIPD</name>
<reference evidence="10" key="1">
    <citation type="submission" date="2009-08" db="EMBL/GenBank/DDBJ databases">
        <title>The complete genome of Chitinophaga pinensis DSM 2588.</title>
        <authorList>
            <consortium name="US DOE Joint Genome Institute (JGI-PGF)"/>
            <person name="Lucas S."/>
            <person name="Copeland A."/>
            <person name="Lapidus A."/>
            <person name="Glavina del Rio T."/>
            <person name="Dalin E."/>
            <person name="Tice H."/>
            <person name="Bruce D."/>
            <person name="Goodwin L."/>
            <person name="Pitluck S."/>
            <person name="Kyrpides N."/>
            <person name="Mavromatis K."/>
            <person name="Ivanova N."/>
            <person name="Mikhailova N."/>
            <person name="Sims D."/>
            <person name="Meinche L."/>
            <person name="Brettin T."/>
            <person name="Detter J.C."/>
            <person name="Han C."/>
            <person name="Larimer F."/>
            <person name="Land M."/>
            <person name="Hauser L."/>
            <person name="Markowitz V."/>
            <person name="Cheng J.-F."/>
            <person name="Hugenholtz P."/>
            <person name="Woyke T."/>
            <person name="Wu D."/>
            <person name="Spring S."/>
            <person name="Klenk H.-P."/>
            <person name="Eisen J.A."/>
        </authorList>
    </citation>
    <scope>NUCLEOTIDE SEQUENCE [LARGE SCALE GENOMIC DNA]</scope>
    <source>
        <strain evidence="10">ATCC 43595 / DSM 2588 / LMG 13176 / NBRC 15968 / NCIMB 11800 / UQM 2034</strain>
    </source>
</reference>
<dbReference type="KEGG" id="cpi:Cpin_4497"/>
<evidence type="ECO:0000313" key="10">
    <source>
        <dbReference type="Proteomes" id="UP000002215"/>
    </source>
</evidence>
<reference evidence="9 10" key="2">
    <citation type="journal article" date="2010" name="Stand. Genomic Sci.">
        <title>Complete genome sequence of Chitinophaga pinensis type strain (UQM 2034).</title>
        <authorList>
            <person name="Glavina Del Rio T."/>
            <person name="Abt B."/>
            <person name="Spring S."/>
            <person name="Lapidus A."/>
            <person name="Nolan M."/>
            <person name="Tice H."/>
            <person name="Copeland A."/>
            <person name="Cheng J.F."/>
            <person name="Chen F."/>
            <person name="Bruce D."/>
            <person name="Goodwin L."/>
            <person name="Pitluck S."/>
            <person name="Ivanova N."/>
            <person name="Mavromatis K."/>
            <person name="Mikhailova N."/>
            <person name="Pati A."/>
            <person name="Chen A."/>
            <person name="Palaniappan K."/>
            <person name="Land M."/>
            <person name="Hauser L."/>
            <person name="Chang Y.J."/>
            <person name="Jeffries C.D."/>
            <person name="Chain P."/>
            <person name="Saunders E."/>
            <person name="Detter J.C."/>
            <person name="Brettin T."/>
            <person name="Rohde M."/>
            <person name="Goker M."/>
            <person name="Bristow J."/>
            <person name="Eisen J.A."/>
            <person name="Markowitz V."/>
            <person name="Hugenholtz P."/>
            <person name="Kyrpides N.C."/>
            <person name="Klenk H.P."/>
            <person name="Lucas S."/>
        </authorList>
    </citation>
    <scope>NUCLEOTIDE SEQUENCE [LARGE SCALE GENOMIC DNA]</scope>
    <source>
        <strain evidence="10">ATCC 43595 / DSM 2588 / LMG 13176 / NBRC 15968 / NCIMB 11800 / UQM 2034</strain>
    </source>
</reference>
<dbReference type="Gene3D" id="2.60.40.1120">
    <property type="entry name" value="Carboxypeptidase-like, regulatory domain"/>
    <property type="match status" value="1"/>
</dbReference>
<keyword evidence="2 7" id="KW-0813">Transport</keyword>
<keyword evidence="6 7" id="KW-0998">Cell outer membrane</keyword>
<dbReference type="InterPro" id="IPR011662">
    <property type="entry name" value="Secretin/TonB_short_N"/>
</dbReference>
<dbReference type="Gene3D" id="2.40.170.20">
    <property type="entry name" value="TonB-dependent receptor, beta-barrel domain"/>
    <property type="match status" value="1"/>
</dbReference>
<keyword evidence="5 7" id="KW-0472">Membrane</keyword>
<dbReference type="InterPro" id="IPR023997">
    <property type="entry name" value="TonB-dep_OMP_SusC/RagA_CS"/>
</dbReference>
<dbReference type="InterPro" id="IPR023996">
    <property type="entry name" value="TonB-dep_OMP_SusC/RagA"/>
</dbReference>
<dbReference type="NCBIfam" id="TIGR04056">
    <property type="entry name" value="OMP_RagA_SusC"/>
    <property type="match status" value="1"/>
</dbReference>
<evidence type="ECO:0000256" key="5">
    <source>
        <dbReference type="ARBA" id="ARBA00023136"/>
    </source>
</evidence>
<organism evidence="9 10">
    <name type="scientific">Chitinophaga pinensis (strain ATCC 43595 / DSM 2588 / LMG 13176 / NBRC 15968 / NCIMB 11800 / UQM 2034)</name>
    <dbReference type="NCBI Taxonomy" id="485918"/>
    <lineage>
        <taxon>Bacteria</taxon>
        <taxon>Pseudomonadati</taxon>
        <taxon>Bacteroidota</taxon>
        <taxon>Chitinophagia</taxon>
        <taxon>Chitinophagales</taxon>
        <taxon>Chitinophagaceae</taxon>
        <taxon>Chitinophaga</taxon>
    </lineage>
</organism>
<dbReference type="NCBIfam" id="TIGR04057">
    <property type="entry name" value="SusC_RagA_signa"/>
    <property type="match status" value="1"/>
</dbReference>
<dbReference type="AlphaFoldDB" id="A0A979GWE4"/>
<evidence type="ECO:0000313" key="9">
    <source>
        <dbReference type="EMBL" id="ACU61939.1"/>
    </source>
</evidence>
<evidence type="ECO:0000256" key="4">
    <source>
        <dbReference type="ARBA" id="ARBA00022692"/>
    </source>
</evidence>
<evidence type="ECO:0000256" key="1">
    <source>
        <dbReference type="ARBA" id="ARBA00004571"/>
    </source>
</evidence>
<evidence type="ECO:0000256" key="3">
    <source>
        <dbReference type="ARBA" id="ARBA00022452"/>
    </source>
</evidence>
<comment type="subcellular location">
    <subcellularLocation>
        <location evidence="1 7">Cell outer membrane</location>
        <topology evidence="1 7">Multi-pass membrane protein</topology>
    </subcellularLocation>
</comment>
<evidence type="ECO:0000256" key="6">
    <source>
        <dbReference type="ARBA" id="ARBA00023237"/>
    </source>
</evidence>
<proteinExistence type="inferred from homology"/>
<dbReference type="SUPFAM" id="SSF49464">
    <property type="entry name" value="Carboxypeptidase regulatory domain-like"/>
    <property type="match status" value="1"/>
</dbReference>
<dbReference type="PROSITE" id="PS52016">
    <property type="entry name" value="TONB_DEPENDENT_REC_3"/>
    <property type="match status" value="1"/>
</dbReference>
<keyword evidence="3 7" id="KW-1134">Transmembrane beta strand</keyword>
<protein>
    <submittedName>
        <fullName evidence="9">TonB-dependent receptor plug</fullName>
    </submittedName>
</protein>
<dbReference type="InterPro" id="IPR008969">
    <property type="entry name" value="CarboxyPept-like_regulatory"/>
</dbReference>
<accession>A0A979GWE4</accession>
<keyword evidence="4 7" id="KW-0812">Transmembrane</keyword>
<dbReference type="Proteomes" id="UP000002215">
    <property type="component" value="Chromosome"/>
</dbReference>
<dbReference type="InterPro" id="IPR039426">
    <property type="entry name" value="TonB-dep_rcpt-like"/>
</dbReference>
<dbReference type="Pfam" id="PF13620">
    <property type="entry name" value="CarboxypepD_reg"/>
    <property type="match status" value="1"/>
</dbReference>
<dbReference type="Pfam" id="PF07660">
    <property type="entry name" value="STN"/>
    <property type="match status" value="1"/>
</dbReference>
<dbReference type="Gene3D" id="2.170.130.10">
    <property type="entry name" value="TonB-dependent receptor, plug domain"/>
    <property type="match status" value="1"/>
</dbReference>
<feature type="domain" description="Secretin/TonB short N-terminal" evidence="8">
    <location>
        <begin position="65"/>
        <end position="116"/>
    </location>
</feature>
<dbReference type="Pfam" id="PF07715">
    <property type="entry name" value="Plug"/>
    <property type="match status" value="1"/>
</dbReference>
<dbReference type="SUPFAM" id="SSF56935">
    <property type="entry name" value="Porins"/>
    <property type="match status" value="1"/>
</dbReference>
<dbReference type="EMBL" id="CP001699">
    <property type="protein sequence ID" value="ACU61939.1"/>
    <property type="molecule type" value="Genomic_DNA"/>
</dbReference>
<gene>
    <name evidence="9" type="ordered locus">Cpin_4497</name>
</gene>
<evidence type="ECO:0000259" key="8">
    <source>
        <dbReference type="SMART" id="SM00965"/>
    </source>
</evidence>